<feature type="region of interest" description="Disordered" evidence="1">
    <location>
        <begin position="82"/>
        <end position="108"/>
    </location>
</feature>
<organism evidence="2 3">
    <name type="scientific">Calycomorphotria hydatis</name>
    <dbReference type="NCBI Taxonomy" id="2528027"/>
    <lineage>
        <taxon>Bacteria</taxon>
        <taxon>Pseudomonadati</taxon>
        <taxon>Planctomycetota</taxon>
        <taxon>Planctomycetia</taxon>
        <taxon>Planctomycetales</taxon>
        <taxon>Planctomycetaceae</taxon>
        <taxon>Calycomorphotria</taxon>
    </lineage>
</organism>
<keyword evidence="3" id="KW-1185">Reference proteome</keyword>
<sequence>MQVGNQTPGRTLYTAELMKFHSQLLAAVLLSSVTLCGLGCAACKGKCDLMSCDTGCDSAPLKTTTHESTAPSFKYTPEQVAPAVPVHPPMNNNRESETNEKAPIPYGA</sequence>
<evidence type="ECO:0000313" key="2">
    <source>
        <dbReference type="EMBL" id="QDT63738.1"/>
    </source>
</evidence>
<dbReference type="Proteomes" id="UP000319976">
    <property type="component" value="Chromosome"/>
</dbReference>
<proteinExistence type="predicted"/>
<reference evidence="2 3" key="1">
    <citation type="submission" date="2019-02" db="EMBL/GenBank/DDBJ databases">
        <title>Deep-cultivation of Planctomycetes and their phenomic and genomic characterization uncovers novel biology.</title>
        <authorList>
            <person name="Wiegand S."/>
            <person name="Jogler M."/>
            <person name="Boedeker C."/>
            <person name="Pinto D."/>
            <person name="Vollmers J."/>
            <person name="Rivas-Marin E."/>
            <person name="Kohn T."/>
            <person name="Peeters S.H."/>
            <person name="Heuer A."/>
            <person name="Rast P."/>
            <person name="Oberbeckmann S."/>
            <person name="Bunk B."/>
            <person name="Jeske O."/>
            <person name="Meyerdierks A."/>
            <person name="Storesund J.E."/>
            <person name="Kallscheuer N."/>
            <person name="Luecker S."/>
            <person name="Lage O.M."/>
            <person name="Pohl T."/>
            <person name="Merkel B.J."/>
            <person name="Hornburger P."/>
            <person name="Mueller R.-W."/>
            <person name="Bruemmer F."/>
            <person name="Labrenz M."/>
            <person name="Spormann A.M."/>
            <person name="Op den Camp H."/>
            <person name="Overmann J."/>
            <person name="Amann R."/>
            <person name="Jetten M.S.M."/>
            <person name="Mascher T."/>
            <person name="Medema M.H."/>
            <person name="Devos D.P."/>
            <person name="Kaster A.-K."/>
            <person name="Ovreas L."/>
            <person name="Rohde M."/>
            <person name="Galperin M.Y."/>
            <person name="Jogler C."/>
        </authorList>
    </citation>
    <scope>NUCLEOTIDE SEQUENCE [LARGE SCALE GENOMIC DNA]</scope>
    <source>
        <strain evidence="2 3">V22</strain>
    </source>
</reference>
<evidence type="ECO:0000313" key="3">
    <source>
        <dbReference type="Proteomes" id="UP000319976"/>
    </source>
</evidence>
<protein>
    <submittedName>
        <fullName evidence="2">Uncharacterized protein</fullName>
    </submittedName>
</protein>
<dbReference type="KEGG" id="chya:V22_09630"/>
<gene>
    <name evidence="2" type="ORF">V22_09630</name>
</gene>
<dbReference type="EMBL" id="CP036316">
    <property type="protein sequence ID" value="QDT63738.1"/>
    <property type="molecule type" value="Genomic_DNA"/>
</dbReference>
<name>A0A517T5V0_9PLAN</name>
<evidence type="ECO:0000256" key="1">
    <source>
        <dbReference type="SAM" id="MobiDB-lite"/>
    </source>
</evidence>
<accession>A0A517T5V0</accession>
<dbReference type="AlphaFoldDB" id="A0A517T5V0"/>